<protein>
    <submittedName>
        <fullName evidence="1">Uncharacterized protein</fullName>
    </submittedName>
</protein>
<dbReference type="RefSeq" id="WP_114384149.1">
    <property type="nucleotide sequence ID" value="NZ_QPJD01000030.1"/>
</dbReference>
<accession>A0A368VHF4</accession>
<reference evidence="1 2" key="1">
    <citation type="submission" date="2018-07" db="EMBL/GenBank/DDBJ databases">
        <title>Genomic Encyclopedia of Type Strains, Phase III (KMG-III): the genomes of soil and plant-associated and newly described type strains.</title>
        <authorList>
            <person name="Whitman W."/>
        </authorList>
    </citation>
    <scope>NUCLEOTIDE SEQUENCE [LARGE SCALE GENOMIC DNA]</scope>
    <source>
        <strain evidence="1 2">CECT 7506</strain>
    </source>
</reference>
<gene>
    <name evidence="1" type="ORF">DFP97_13017</name>
</gene>
<evidence type="ECO:0000313" key="1">
    <source>
        <dbReference type="EMBL" id="RCW40638.1"/>
    </source>
</evidence>
<sequence>MLPLSNKITLSSIDNSAKLELATRYLVRIKFTFGLTAVTKFRSHTSHFCVRKEQIEDFVHCINSQEKVIELQVNDSDGYIRIQFQKNNIIVRAQISGSYEDNIYIEFITGSKALLKFTGGLRDLLSFEDAY</sequence>
<dbReference type="AlphaFoldDB" id="A0A368VHF4"/>
<dbReference type="OrthoDB" id="2617436at2"/>
<organism evidence="1 2">
    <name type="scientific">Paenibacillus prosopidis</name>
    <dbReference type="NCBI Taxonomy" id="630520"/>
    <lineage>
        <taxon>Bacteria</taxon>
        <taxon>Bacillati</taxon>
        <taxon>Bacillota</taxon>
        <taxon>Bacilli</taxon>
        <taxon>Bacillales</taxon>
        <taxon>Paenibacillaceae</taxon>
        <taxon>Paenibacillus</taxon>
    </lineage>
</organism>
<comment type="caution">
    <text evidence="1">The sequence shown here is derived from an EMBL/GenBank/DDBJ whole genome shotgun (WGS) entry which is preliminary data.</text>
</comment>
<proteinExistence type="predicted"/>
<evidence type="ECO:0000313" key="2">
    <source>
        <dbReference type="Proteomes" id="UP000252415"/>
    </source>
</evidence>
<name>A0A368VHF4_9BACL</name>
<dbReference type="EMBL" id="QPJD01000030">
    <property type="protein sequence ID" value="RCW40638.1"/>
    <property type="molecule type" value="Genomic_DNA"/>
</dbReference>
<keyword evidence="2" id="KW-1185">Reference proteome</keyword>
<dbReference type="Proteomes" id="UP000252415">
    <property type="component" value="Unassembled WGS sequence"/>
</dbReference>